<feature type="region of interest" description="Disordered" evidence="1">
    <location>
        <begin position="1"/>
        <end position="37"/>
    </location>
</feature>
<proteinExistence type="predicted"/>
<dbReference type="Gramene" id="Bra035736.1">
    <property type="protein sequence ID" value="Bra035736.1-P"/>
    <property type="gene ID" value="Bra035736"/>
</dbReference>
<evidence type="ECO:0000313" key="2">
    <source>
        <dbReference type="EnsemblPlants" id="Bra035736.1-P"/>
    </source>
</evidence>
<reference evidence="2 3" key="2">
    <citation type="journal article" date="2018" name="Hortic Res">
        <title>Improved Brassica rapa reference genome by single-molecule sequencing and chromosome conformation capture technologies.</title>
        <authorList>
            <person name="Zhang L."/>
            <person name="Cai X."/>
            <person name="Wu J."/>
            <person name="Liu M."/>
            <person name="Grob S."/>
            <person name="Cheng F."/>
            <person name="Liang J."/>
            <person name="Cai C."/>
            <person name="Liu Z."/>
            <person name="Liu B."/>
            <person name="Wang F."/>
            <person name="Li S."/>
            <person name="Liu F."/>
            <person name="Li X."/>
            <person name="Cheng L."/>
            <person name="Yang W."/>
            <person name="Li M.H."/>
            <person name="Grossniklaus U."/>
            <person name="Zheng H."/>
            <person name="Wang X."/>
        </authorList>
    </citation>
    <scope>NUCLEOTIDE SEQUENCE [LARGE SCALE GENOMIC DNA]</scope>
    <source>
        <strain evidence="2 3">cv. Chiifu-401-42</strain>
    </source>
</reference>
<dbReference type="InParanoid" id="M4F3T6"/>
<name>M4F3T6_BRACM</name>
<evidence type="ECO:0000256" key="1">
    <source>
        <dbReference type="SAM" id="MobiDB-lite"/>
    </source>
</evidence>
<organism evidence="2 3">
    <name type="scientific">Brassica campestris</name>
    <name type="common">Field mustard</name>
    <dbReference type="NCBI Taxonomy" id="3711"/>
    <lineage>
        <taxon>Eukaryota</taxon>
        <taxon>Viridiplantae</taxon>
        <taxon>Streptophyta</taxon>
        <taxon>Embryophyta</taxon>
        <taxon>Tracheophyta</taxon>
        <taxon>Spermatophyta</taxon>
        <taxon>Magnoliopsida</taxon>
        <taxon>eudicotyledons</taxon>
        <taxon>Gunneridae</taxon>
        <taxon>Pentapetalae</taxon>
        <taxon>rosids</taxon>
        <taxon>malvids</taxon>
        <taxon>Brassicales</taxon>
        <taxon>Brassicaceae</taxon>
        <taxon>Brassiceae</taxon>
        <taxon>Brassica</taxon>
    </lineage>
</organism>
<feature type="compositionally biased region" description="Basic and acidic residues" evidence="1">
    <location>
        <begin position="345"/>
        <end position="358"/>
    </location>
</feature>
<feature type="compositionally biased region" description="Polar residues" evidence="1">
    <location>
        <begin position="359"/>
        <end position="371"/>
    </location>
</feature>
<dbReference type="HOGENOM" id="CLU_698990_0_0_1"/>
<feature type="compositionally biased region" description="Basic and acidic residues" evidence="1">
    <location>
        <begin position="177"/>
        <end position="195"/>
    </location>
</feature>
<evidence type="ECO:0000313" key="3">
    <source>
        <dbReference type="Proteomes" id="UP000011750"/>
    </source>
</evidence>
<feature type="region of interest" description="Disordered" evidence="1">
    <location>
        <begin position="277"/>
        <end position="395"/>
    </location>
</feature>
<feature type="compositionally biased region" description="Basic and acidic residues" evidence="1">
    <location>
        <begin position="21"/>
        <end position="30"/>
    </location>
</feature>
<feature type="region of interest" description="Disordered" evidence="1">
    <location>
        <begin position="134"/>
        <end position="258"/>
    </location>
</feature>
<dbReference type="Proteomes" id="UP000011750">
    <property type="component" value="Chromosome A04"/>
</dbReference>
<sequence length="395" mass="42266">MSSSHRLTREQKGKGAVSSRDSGDIHHEAMMDTGNMDLSQRLLVSEAREQFRGDDDGQEAVDASIVPISYYPGNIFAEESPLEHWISDSLPHINRSTSKRLSLFTQAEQKEINRARTMKKLPDLSLIVAGKIGTKKGTSGSKVAPSKPRVAATTPVASEQALAGVSSQQKNFQKKKKEVDARRESNEERDTERAGAEGSSKKGSKKRKAGDLSSGDMPKKKKTKKKDSAVPRPSSVCEEELQELVPEVAPEVGTSDDEDETIALPAAALRTPFVDRASRSEDLMREPSATAVSATRNADEDVNLAERKSADAAVPKDGNVPTIVLTDSPAKASKNVSSSTSSSEDPVRKDDAPADRSIEATTANVDLSAQTKFGRVSGPGEEDGDGGKNPPAGDE</sequence>
<accession>M4F3T6</accession>
<dbReference type="EnsemblPlants" id="Bra035736.1">
    <property type="protein sequence ID" value="Bra035736.1-P"/>
    <property type="gene ID" value="Bra035736"/>
</dbReference>
<reference evidence="2" key="3">
    <citation type="submission" date="2023-03" db="UniProtKB">
        <authorList>
            <consortium name="EnsemblPlants"/>
        </authorList>
    </citation>
    <scope>IDENTIFICATION</scope>
    <source>
        <strain evidence="2">cv. Chiifu-401-42</strain>
    </source>
</reference>
<keyword evidence="3" id="KW-1185">Reference proteome</keyword>
<dbReference type="AlphaFoldDB" id="M4F3T6"/>
<reference evidence="2 3" key="1">
    <citation type="journal article" date="2011" name="Nat. Genet.">
        <title>The genome of the mesopolyploid crop species Brassica rapa.</title>
        <authorList>
            <consortium name="Brassica rapa Genome Sequencing Project Consortium"/>
            <person name="Wang X."/>
            <person name="Wang H."/>
            <person name="Wang J."/>
            <person name="Sun R."/>
            <person name="Wu J."/>
            <person name="Liu S."/>
            <person name="Bai Y."/>
            <person name="Mun J.H."/>
            <person name="Bancroft I."/>
            <person name="Cheng F."/>
            <person name="Huang S."/>
            <person name="Li X."/>
            <person name="Hua W."/>
            <person name="Wang J."/>
            <person name="Wang X."/>
            <person name="Freeling M."/>
            <person name="Pires J.C."/>
            <person name="Paterson A.H."/>
            <person name="Chalhoub B."/>
            <person name="Wang B."/>
            <person name="Hayward A."/>
            <person name="Sharpe A.G."/>
            <person name="Park B.S."/>
            <person name="Weisshaar B."/>
            <person name="Liu B."/>
            <person name="Li B."/>
            <person name="Liu B."/>
            <person name="Tong C."/>
            <person name="Song C."/>
            <person name="Duran C."/>
            <person name="Peng C."/>
            <person name="Geng C."/>
            <person name="Koh C."/>
            <person name="Lin C."/>
            <person name="Edwards D."/>
            <person name="Mu D."/>
            <person name="Shen D."/>
            <person name="Soumpourou E."/>
            <person name="Li F."/>
            <person name="Fraser F."/>
            <person name="Conant G."/>
            <person name="Lassalle G."/>
            <person name="King G.J."/>
            <person name="Bonnema G."/>
            <person name="Tang H."/>
            <person name="Wang H."/>
            <person name="Belcram H."/>
            <person name="Zhou H."/>
            <person name="Hirakawa H."/>
            <person name="Abe H."/>
            <person name="Guo H."/>
            <person name="Wang H."/>
            <person name="Jin H."/>
            <person name="Parkin I.A."/>
            <person name="Batley J."/>
            <person name="Kim J.S."/>
            <person name="Just J."/>
            <person name="Li J."/>
            <person name="Xu J."/>
            <person name="Deng J."/>
            <person name="Kim J.A."/>
            <person name="Li J."/>
            <person name="Yu J."/>
            <person name="Meng J."/>
            <person name="Wang J."/>
            <person name="Min J."/>
            <person name="Poulain J."/>
            <person name="Wang J."/>
            <person name="Hatakeyama K."/>
            <person name="Wu K."/>
            <person name="Wang L."/>
            <person name="Fang L."/>
            <person name="Trick M."/>
            <person name="Links M.G."/>
            <person name="Zhao M."/>
            <person name="Jin M."/>
            <person name="Ramchiary N."/>
            <person name="Drou N."/>
            <person name="Berkman P.J."/>
            <person name="Cai Q."/>
            <person name="Huang Q."/>
            <person name="Li R."/>
            <person name="Tabata S."/>
            <person name="Cheng S."/>
            <person name="Zhang S."/>
            <person name="Zhang S."/>
            <person name="Huang S."/>
            <person name="Sato S."/>
            <person name="Sun S."/>
            <person name="Kwon S.J."/>
            <person name="Choi S.R."/>
            <person name="Lee T.H."/>
            <person name="Fan W."/>
            <person name="Zhao X."/>
            <person name="Tan X."/>
            <person name="Xu X."/>
            <person name="Wang Y."/>
            <person name="Qiu Y."/>
            <person name="Yin Y."/>
            <person name="Li Y."/>
            <person name="Du Y."/>
            <person name="Liao Y."/>
            <person name="Lim Y."/>
            <person name="Narusaka Y."/>
            <person name="Wang Y."/>
            <person name="Wang Z."/>
            <person name="Li Z."/>
            <person name="Wang Z."/>
            <person name="Xiong Z."/>
            <person name="Zhang Z."/>
        </authorList>
    </citation>
    <scope>NUCLEOTIDE SEQUENCE [LARGE SCALE GENOMIC DNA]</scope>
    <source>
        <strain evidence="2 3">cv. Chiifu-401-42</strain>
    </source>
</reference>
<protein>
    <submittedName>
        <fullName evidence="2">Uncharacterized protein</fullName>
    </submittedName>
</protein>